<geneLocation type="chloroplast" evidence="12"/>
<gene>
    <name evidence="12" type="primary">syfB</name>
</gene>
<keyword evidence="12" id="KW-0150">Chloroplast</keyword>
<dbReference type="AlphaFoldDB" id="A0A1Z1MG73"/>
<dbReference type="Gene3D" id="3.30.56.10">
    <property type="match status" value="2"/>
</dbReference>
<proteinExistence type="predicted"/>
<dbReference type="SUPFAM" id="SSF46955">
    <property type="entry name" value="Putative DNA-binding domain"/>
    <property type="match status" value="2"/>
</dbReference>
<name>A0A1Z1MG73_9FLOR</name>
<dbReference type="InterPro" id="IPR005121">
    <property type="entry name" value="Fdx_antiC-bd"/>
</dbReference>
<dbReference type="Pfam" id="PF17759">
    <property type="entry name" value="tRNA_synthFbeta"/>
    <property type="match status" value="1"/>
</dbReference>
<dbReference type="EMBL" id="MF101435">
    <property type="protein sequence ID" value="ARW65067.1"/>
    <property type="molecule type" value="Genomic_DNA"/>
</dbReference>
<dbReference type="SUPFAM" id="SSF55681">
    <property type="entry name" value="Class II aaRS and biotin synthetases"/>
    <property type="match status" value="1"/>
</dbReference>
<dbReference type="PANTHER" id="PTHR10947:SF0">
    <property type="entry name" value="PHENYLALANINE--TRNA LIGASE BETA SUBUNIT"/>
    <property type="match status" value="1"/>
</dbReference>
<keyword evidence="12" id="KW-0934">Plastid</keyword>
<dbReference type="InterPro" id="IPR005147">
    <property type="entry name" value="tRNA_synthase_B5-dom"/>
</dbReference>
<evidence type="ECO:0000256" key="2">
    <source>
        <dbReference type="ARBA" id="ARBA00012814"/>
    </source>
</evidence>
<reference evidence="12" key="1">
    <citation type="journal article" date="2017" name="J. Phycol.">
        <title>Analysis of chloroplast genomes and a supermatrix inform reclassification of the Rhodomelaceae (Rhodophyta).</title>
        <authorList>
            <person name="Diaz-Tapia P."/>
            <person name="Maggs C.A."/>
            <person name="West J.A."/>
            <person name="Verbruggen H."/>
        </authorList>
    </citation>
    <scope>NUCLEOTIDE SEQUENCE</scope>
    <source>
        <strain evidence="12">PD0001</strain>
    </source>
</reference>
<keyword evidence="5" id="KW-0547">Nucleotide-binding</keyword>
<sequence length="649" mass="76069">MKFSWNLTNSFLKAGKTSLKGIEDKLILSGLEIENIETLNEDKILDISITTNRKEIDCAFSLAREISLLTNNAIKTKVIKHPETKLYKKIQKNSAFKYVRIHHIKDLKYLKISAWIKQNLKVQCIEEDRNLYDIQKYMKIKWGQTFGIIEYKTINEVNKVLDNMEFIDYKEQIRSLIAKTDIDIGTKLLVFMTTQNIGMNRNSQTYSAEEFYENYYIDALSILSTATKITIGKYYESYKKIDIEKKVIEISKNKVDKSLGNIGEKQQKFLHKQDLIDILEKMRLSPLYLKNKKSFLVQVPKYRSHDLKRDIDIIEEIGKVYEFKYFYDNNNKNILRGNQAKRFIILKEIRRTLRSLGLSEIITCSTVKNKGSSNNTIEICNSINKTQKVLRNSIVDNLLDNFEYNLKHFNKNLSIFEIGKVFNKQNNHLLYNEERYIGGLISNDLYIRKDWLDNPGNFNIFHMKGIIELFSKKIKAEVILRKTSKNYNNNRIIERATRIGVYDKETNDLIGILGKVRRSGIINNQNNEKKIYGFEINLNKLIQTVSTKGHLKYTKKAYSRYPSITRDISIKADKETNLKKIYQQIIDVNRKLTESVEAFNEYTKNAKDKSKKTRFIGIRITYRSNEKTLDTKDIESIDNSLREIANKLN</sequence>
<keyword evidence="7" id="KW-0460">Magnesium</keyword>
<evidence type="ECO:0000256" key="6">
    <source>
        <dbReference type="ARBA" id="ARBA00022840"/>
    </source>
</evidence>
<dbReference type="InterPro" id="IPR036690">
    <property type="entry name" value="Fdx_antiC-bd_sf"/>
</dbReference>
<dbReference type="InterPro" id="IPR009061">
    <property type="entry name" value="DNA-bd_dom_put_sf"/>
</dbReference>
<dbReference type="SMART" id="SM00874">
    <property type="entry name" value="B5"/>
    <property type="match status" value="1"/>
</dbReference>
<accession>A0A1Z1MG73</accession>
<dbReference type="EC" id="6.1.1.20" evidence="2"/>
<dbReference type="PANTHER" id="PTHR10947">
    <property type="entry name" value="PHENYLALANYL-TRNA SYNTHETASE BETA CHAIN AND LEUCINE-RICH REPEAT-CONTAINING PROTEIN 47"/>
    <property type="match status" value="1"/>
</dbReference>
<dbReference type="GO" id="GO:0003723">
    <property type="term" value="F:RNA binding"/>
    <property type="evidence" value="ECO:0007669"/>
    <property type="project" value="InterPro"/>
</dbReference>
<evidence type="ECO:0000313" key="12">
    <source>
        <dbReference type="EMBL" id="ARW65067.1"/>
    </source>
</evidence>
<protein>
    <recommendedName>
        <fullName evidence="2">phenylalanine--tRNA ligase</fullName>
        <ecNumber evidence="2">6.1.1.20</ecNumber>
    </recommendedName>
</protein>
<keyword evidence="4" id="KW-0479">Metal-binding</keyword>
<evidence type="ECO:0000256" key="8">
    <source>
        <dbReference type="ARBA" id="ARBA00022917"/>
    </source>
</evidence>
<dbReference type="GO" id="GO:0004826">
    <property type="term" value="F:phenylalanine-tRNA ligase activity"/>
    <property type="evidence" value="ECO:0007669"/>
    <property type="project" value="UniProtKB-EC"/>
</dbReference>
<dbReference type="GO" id="GO:0000287">
    <property type="term" value="F:magnesium ion binding"/>
    <property type="evidence" value="ECO:0007669"/>
    <property type="project" value="InterPro"/>
</dbReference>
<comment type="cofactor">
    <cofactor evidence="1">
        <name>Mg(2+)</name>
        <dbReference type="ChEBI" id="CHEBI:18420"/>
    </cofactor>
</comment>
<keyword evidence="8" id="KW-0648">Protein biosynthesis</keyword>
<organism evidence="12">
    <name type="scientific">Polysiphonia sertularioides</name>
    <dbReference type="NCBI Taxonomy" id="945028"/>
    <lineage>
        <taxon>Eukaryota</taxon>
        <taxon>Rhodophyta</taxon>
        <taxon>Florideophyceae</taxon>
        <taxon>Rhodymeniophycidae</taxon>
        <taxon>Ceramiales</taxon>
        <taxon>Rhodomelaceae</taxon>
        <taxon>Polysiphonioideae</taxon>
        <taxon>Polysiphonia</taxon>
    </lineage>
</organism>
<evidence type="ECO:0000256" key="4">
    <source>
        <dbReference type="ARBA" id="ARBA00022723"/>
    </source>
</evidence>
<dbReference type="Pfam" id="PF03484">
    <property type="entry name" value="B5"/>
    <property type="match status" value="1"/>
</dbReference>
<evidence type="ECO:0000259" key="10">
    <source>
        <dbReference type="PROSITE" id="PS51447"/>
    </source>
</evidence>
<dbReference type="SMART" id="SM00896">
    <property type="entry name" value="FDX-ACB"/>
    <property type="match status" value="1"/>
</dbReference>
<dbReference type="GO" id="GO:0005524">
    <property type="term" value="F:ATP binding"/>
    <property type="evidence" value="ECO:0007669"/>
    <property type="project" value="UniProtKB-KW"/>
</dbReference>
<dbReference type="InterPro" id="IPR045864">
    <property type="entry name" value="aa-tRNA-synth_II/BPL/LPL"/>
</dbReference>
<evidence type="ECO:0000259" key="11">
    <source>
        <dbReference type="PROSITE" id="PS51483"/>
    </source>
</evidence>
<dbReference type="Gene3D" id="3.30.70.380">
    <property type="entry name" value="Ferrodoxin-fold anticodon-binding domain"/>
    <property type="match status" value="1"/>
</dbReference>
<dbReference type="GO" id="GO:0006432">
    <property type="term" value="P:phenylalanyl-tRNA aminoacylation"/>
    <property type="evidence" value="ECO:0007669"/>
    <property type="project" value="InterPro"/>
</dbReference>
<evidence type="ECO:0000256" key="9">
    <source>
        <dbReference type="ARBA" id="ARBA00023146"/>
    </source>
</evidence>
<dbReference type="PROSITE" id="PS51483">
    <property type="entry name" value="B5"/>
    <property type="match status" value="1"/>
</dbReference>
<evidence type="ECO:0000256" key="1">
    <source>
        <dbReference type="ARBA" id="ARBA00001946"/>
    </source>
</evidence>
<dbReference type="SUPFAM" id="SSF54991">
    <property type="entry name" value="Anticodon-binding domain of PheRS"/>
    <property type="match status" value="1"/>
</dbReference>
<feature type="domain" description="FDX-ACB" evidence="10">
    <location>
        <begin position="559"/>
        <end position="649"/>
    </location>
</feature>
<dbReference type="Pfam" id="PF03147">
    <property type="entry name" value="FDX-ACB"/>
    <property type="match status" value="1"/>
</dbReference>
<keyword evidence="9" id="KW-0030">Aminoacyl-tRNA synthetase</keyword>
<dbReference type="GO" id="GO:0009328">
    <property type="term" value="C:phenylalanine-tRNA ligase complex"/>
    <property type="evidence" value="ECO:0007669"/>
    <property type="project" value="TreeGrafter"/>
</dbReference>
<evidence type="ECO:0000256" key="7">
    <source>
        <dbReference type="ARBA" id="ARBA00022842"/>
    </source>
</evidence>
<feature type="domain" description="B5" evidence="11">
    <location>
        <begin position="243"/>
        <end position="332"/>
    </location>
</feature>
<keyword evidence="6" id="KW-0067">ATP-binding</keyword>
<evidence type="ECO:0000256" key="5">
    <source>
        <dbReference type="ARBA" id="ARBA00022741"/>
    </source>
</evidence>
<dbReference type="InterPro" id="IPR045060">
    <property type="entry name" value="Phe-tRNA-ligase_IIc_bsu"/>
</dbReference>
<dbReference type="Gene3D" id="3.30.930.10">
    <property type="entry name" value="Bira Bifunctional Protein, Domain 2"/>
    <property type="match status" value="1"/>
</dbReference>
<keyword evidence="3 12" id="KW-0436">Ligase</keyword>
<dbReference type="InterPro" id="IPR041616">
    <property type="entry name" value="PheRS_beta_core"/>
</dbReference>
<evidence type="ECO:0000256" key="3">
    <source>
        <dbReference type="ARBA" id="ARBA00022598"/>
    </source>
</evidence>
<dbReference type="PROSITE" id="PS51447">
    <property type="entry name" value="FDX_ACB"/>
    <property type="match status" value="1"/>
</dbReference>